<evidence type="ECO:0000256" key="1">
    <source>
        <dbReference type="SAM" id="MobiDB-lite"/>
    </source>
</evidence>
<gene>
    <name evidence="2" type="ORF">CkaCkLH20_00472</name>
</gene>
<accession>A0A9P6LQY6</accession>
<keyword evidence="3" id="KW-1185">Reference proteome</keyword>
<evidence type="ECO:0000313" key="2">
    <source>
        <dbReference type="EMBL" id="KAF9882436.1"/>
    </source>
</evidence>
<feature type="compositionally biased region" description="Basic and acidic residues" evidence="1">
    <location>
        <begin position="1"/>
        <end position="15"/>
    </location>
</feature>
<proteinExistence type="predicted"/>
<protein>
    <submittedName>
        <fullName evidence="2">Uncharacterized protein</fullName>
    </submittedName>
</protein>
<reference evidence="2" key="1">
    <citation type="submission" date="2020-03" db="EMBL/GenBank/DDBJ databases">
        <authorList>
            <person name="He L."/>
        </authorList>
    </citation>
    <scope>NUCLEOTIDE SEQUENCE</scope>
    <source>
        <strain evidence="2">CkLH20</strain>
    </source>
</reference>
<feature type="region of interest" description="Disordered" evidence="1">
    <location>
        <begin position="108"/>
        <end position="206"/>
    </location>
</feature>
<feature type="region of interest" description="Disordered" evidence="1">
    <location>
        <begin position="259"/>
        <end position="305"/>
    </location>
</feature>
<feature type="compositionally biased region" description="Acidic residues" evidence="1">
    <location>
        <begin position="330"/>
        <end position="345"/>
    </location>
</feature>
<dbReference type="Proteomes" id="UP000781932">
    <property type="component" value="Unassembled WGS sequence"/>
</dbReference>
<reference evidence="2" key="2">
    <citation type="submission" date="2020-11" db="EMBL/GenBank/DDBJ databases">
        <title>Whole genome sequencing of Colletotrichum sp.</title>
        <authorList>
            <person name="Li H."/>
        </authorList>
    </citation>
    <scope>NUCLEOTIDE SEQUENCE</scope>
    <source>
        <strain evidence="2">CkLH20</strain>
    </source>
</reference>
<dbReference type="AlphaFoldDB" id="A0A9P6LQY6"/>
<dbReference type="RefSeq" id="XP_038751897.1">
    <property type="nucleotide sequence ID" value="XM_038883192.1"/>
</dbReference>
<dbReference type="OrthoDB" id="4840416at2759"/>
<organism evidence="2 3">
    <name type="scientific">Colletotrichum karsti</name>
    <dbReference type="NCBI Taxonomy" id="1095194"/>
    <lineage>
        <taxon>Eukaryota</taxon>
        <taxon>Fungi</taxon>
        <taxon>Dikarya</taxon>
        <taxon>Ascomycota</taxon>
        <taxon>Pezizomycotina</taxon>
        <taxon>Sordariomycetes</taxon>
        <taxon>Hypocreomycetidae</taxon>
        <taxon>Glomerellales</taxon>
        <taxon>Glomerellaceae</taxon>
        <taxon>Colletotrichum</taxon>
        <taxon>Colletotrichum boninense species complex</taxon>
    </lineage>
</organism>
<name>A0A9P6LQY6_9PEZI</name>
<dbReference type="EMBL" id="JAATWM020000001">
    <property type="protein sequence ID" value="KAF9882436.1"/>
    <property type="molecule type" value="Genomic_DNA"/>
</dbReference>
<sequence length="361" mass="39664">MDIEGKNEDNRDVRRLLWPNANPTIQRTEKEEDERNIASTASSSSENHAFNDIDQEHVTYCPETRRRILKPVSRKARAGISSAAEASNFSIPGKIHAANSFVEHSVEISGGGPATPRSSHVQPGGGESPRTAKALRLFNPANARHDPNGKYQSPGAGRKLNFEPSPKHYLALGMKGSSTTGSTIHSSEPEAVTPRKTGSSSEDACDMTIPARPHSVRTAPPVMSAANEEYFTHDPMVLDDSPSMRPLRRQMEGLSVGARPLSHPAEHPMGPRPFISTGSPPETPTKQRRQIKRARAEFDKTASLSGKDIAREREIMSHYAENADAMRDEVAEDMDYSEGDDDDDQETPKASILNRHLETSW</sequence>
<feature type="compositionally biased region" description="Polar residues" evidence="1">
    <location>
        <begin position="37"/>
        <end position="48"/>
    </location>
</feature>
<feature type="region of interest" description="Disordered" evidence="1">
    <location>
        <begin position="320"/>
        <end position="361"/>
    </location>
</feature>
<feature type="region of interest" description="Disordered" evidence="1">
    <location>
        <begin position="1"/>
        <end position="56"/>
    </location>
</feature>
<evidence type="ECO:0000313" key="3">
    <source>
        <dbReference type="Proteomes" id="UP000781932"/>
    </source>
</evidence>
<dbReference type="GeneID" id="62156266"/>
<comment type="caution">
    <text evidence="2">The sequence shown here is derived from an EMBL/GenBank/DDBJ whole genome shotgun (WGS) entry which is preliminary data.</text>
</comment>
<feature type="compositionally biased region" description="Basic and acidic residues" evidence="1">
    <location>
        <begin position="27"/>
        <end position="36"/>
    </location>
</feature>